<proteinExistence type="predicted"/>
<dbReference type="Proteomes" id="UP000800035">
    <property type="component" value="Unassembled WGS sequence"/>
</dbReference>
<organism evidence="2 3">
    <name type="scientific">Byssothecium circinans</name>
    <dbReference type="NCBI Taxonomy" id="147558"/>
    <lineage>
        <taxon>Eukaryota</taxon>
        <taxon>Fungi</taxon>
        <taxon>Dikarya</taxon>
        <taxon>Ascomycota</taxon>
        <taxon>Pezizomycotina</taxon>
        <taxon>Dothideomycetes</taxon>
        <taxon>Pleosporomycetidae</taxon>
        <taxon>Pleosporales</taxon>
        <taxon>Massarineae</taxon>
        <taxon>Massarinaceae</taxon>
        <taxon>Byssothecium</taxon>
    </lineage>
</organism>
<gene>
    <name evidence="2" type="ORF">CC80DRAFT_270124</name>
</gene>
<dbReference type="AlphaFoldDB" id="A0A6A5T953"/>
<protein>
    <submittedName>
        <fullName evidence="2">Uncharacterized protein</fullName>
    </submittedName>
</protein>
<dbReference type="EMBL" id="ML977036">
    <property type="protein sequence ID" value="KAF1949505.1"/>
    <property type="molecule type" value="Genomic_DNA"/>
</dbReference>
<name>A0A6A5T953_9PLEO</name>
<sequence length="197" mass="21954">MRASMAKKDRHAMSDHVSTSEFDDDSQFKGGLSSDEVEGHSLRGSMVAREAPELGHGNTQRNSLILPINADYQSEAIGRRPLIDWSDSFDHGIADLVIAAHTEEEVKGHAVAKSVGPLKWRRASIHVLASIPEKALKEFISGNLSYAIKTRHDAFLSEYYAPNSIWIARYGQERKPGLYVRIWVDQESGAAPSPRQW</sequence>
<evidence type="ECO:0000313" key="2">
    <source>
        <dbReference type="EMBL" id="KAF1949505.1"/>
    </source>
</evidence>
<keyword evidence="3" id="KW-1185">Reference proteome</keyword>
<accession>A0A6A5T953</accession>
<feature type="region of interest" description="Disordered" evidence="1">
    <location>
        <begin position="1"/>
        <end position="39"/>
    </location>
</feature>
<evidence type="ECO:0000256" key="1">
    <source>
        <dbReference type="SAM" id="MobiDB-lite"/>
    </source>
</evidence>
<evidence type="ECO:0000313" key="3">
    <source>
        <dbReference type="Proteomes" id="UP000800035"/>
    </source>
</evidence>
<reference evidence="2" key="1">
    <citation type="journal article" date="2020" name="Stud. Mycol.">
        <title>101 Dothideomycetes genomes: a test case for predicting lifestyles and emergence of pathogens.</title>
        <authorList>
            <person name="Haridas S."/>
            <person name="Albert R."/>
            <person name="Binder M."/>
            <person name="Bloem J."/>
            <person name="Labutti K."/>
            <person name="Salamov A."/>
            <person name="Andreopoulos B."/>
            <person name="Baker S."/>
            <person name="Barry K."/>
            <person name="Bills G."/>
            <person name="Bluhm B."/>
            <person name="Cannon C."/>
            <person name="Castanera R."/>
            <person name="Culley D."/>
            <person name="Daum C."/>
            <person name="Ezra D."/>
            <person name="Gonzalez J."/>
            <person name="Henrissat B."/>
            <person name="Kuo A."/>
            <person name="Liang C."/>
            <person name="Lipzen A."/>
            <person name="Lutzoni F."/>
            <person name="Magnuson J."/>
            <person name="Mondo S."/>
            <person name="Nolan M."/>
            <person name="Ohm R."/>
            <person name="Pangilinan J."/>
            <person name="Park H.-J."/>
            <person name="Ramirez L."/>
            <person name="Alfaro M."/>
            <person name="Sun H."/>
            <person name="Tritt A."/>
            <person name="Yoshinaga Y."/>
            <person name="Zwiers L.-H."/>
            <person name="Turgeon B."/>
            <person name="Goodwin S."/>
            <person name="Spatafora J."/>
            <person name="Crous P."/>
            <person name="Grigoriev I."/>
        </authorList>
    </citation>
    <scope>NUCLEOTIDE SEQUENCE</scope>
    <source>
        <strain evidence="2">CBS 675.92</strain>
    </source>
</reference>